<reference evidence="4" key="1">
    <citation type="journal article" date="2019" name="Int. J. Syst. Evol. Microbiol.">
        <title>The Global Catalogue of Microorganisms (GCM) 10K type strain sequencing project: providing services to taxonomists for standard genome sequencing and annotation.</title>
        <authorList>
            <consortium name="The Broad Institute Genomics Platform"/>
            <consortium name="The Broad Institute Genome Sequencing Center for Infectious Disease"/>
            <person name="Wu L."/>
            <person name="Ma J."/>
        </authorList>
    </citation>
    <scope>NUCLEOTIDE SEQUENCE [LARGE SCALE GENOMIC DNA]</scope>
    <source>
        <strain evidence="4">JCM 18053</strain>
    </source>
</reference>
<evidence type="ECO:0000256" key="2">
    <source>
        <dbReference type="SAM" id="Phobius"/>
    </source>
</evidence>
<organism evidence="3 4">
    <name type="scientific">Prosthecobacter algae</name>
    <dbReference type="NCBI Taxonomy" id="1144682"/>
    <lineage>
        <taxon>Bacteria</taxon>
        <taxon>Pseudomonadati</taxon>
        <taxon>Verrucomicrobiota</taxon>
        <taxon>Verrucomicrobiia</taxon>
        <taxon>Verrucomicrobiales</taxon>
        <taxon>Verrucomicrobiaceae</taxon>
        <taxon>Prosthecobacter</taxon>
    </lineage>
</organism>
<evidence type="ECO:0000256" key="1">
    <source>
        <dbReference type="SAM" id="MobiDB-lite"/>
    </source>
</evidence>
<accession>A0ABP9P6B4</accession>
<dbReference type="EMBL" id="BAABIA010000005">
    <property type="protein sequence ID" value="GAA5141512.1"/>
    <property type="molecule type" value="Genomic_DNA"/>
</dbReference>
<feature type="compositionally biased region" description="Polar residues" evidence="1">
    <location>
        <begin position="131"/>
        <end position="143"/>
    </location>
</feature>
<gene>
    <name evidence="3" type="ORF">GCM10023213_25750</name>
</gene>
<comment type="caution">
    <text evidence="3">The sequence shown here is derived from an EMBL/GenBank/DDBJ whole genome shotgun (WGS) entry which is preliminary data.</text>
</comment>
<feature type="transmembrane region" description="Helical" evidence="2">
    <location>
        <begin position="52"/>
        <end position="75"/>
    </location>
</feature>
<evidence type="ECO:0000313" key="3">
    <source>
        <dbReference type="EMBL" id="GAA5141512.1"/>
    </source>
</evidence>
<keyword evidence="4" id="KW-1185">Reference proteome</keyword>
<feature type="region of interest" description="Disordered" evidence="1">
    <location>
        <begin position="120"/>
        <end position="143"/>
    </location>
</feature>
<evidence type="ECO:0000313" key="4">
    <source>
        <dbReference type="Proteomes" id="UP001499852"/>
    </source>
</evidence>
<protein>
    <submittedName>
        <fullName evidence="3">Uncharacterized protein</fullName>
    </submittedName>
</protein>
<keyword evidence="2" id="KW-0472">Membrane</keyword>
<dbReference type="Proteomes" id="UP001499852">
    <property type="component" value="Unassembled WGS sequence"/>
</dbReference>
<dbReference type="RefSeq" id="WP_345736781.1">
    <property type="nucleotide sequence ID" value="NZ_BAABIA010000005.1"/>
</dbReference>
<name>A0ABP9P6B4_9BACT</name>
<sequence length="143" mass="15931">MLSPSRWTVALLTWLPLFIVTILGSSWGAARITHAWTQGMDYYRSQHPVQDAGWTALLIAAIASILFIVILPFRLRDPLRETRLWQTSTLVALGQMAILVLSGLLAISLTFHSGIPTHGRIPPLGREPGPQSLQWTPRQSNVR</sequence>
<proteinExistence type="predicted"/>
<feature type="transmembrane region" description="Helical" evidence="2">
    <location>
        <begin position="87"/>
        <end position="111"/>
    </location>
</feature>
<keyword evidence="2" id="KW-1133">Transmembrane helix</keyword>
<keyword evidence="2" id="KW-0812">Transmembrane</keyword>